<dbReference type="Proteomes" id="UP000324832">
    <property type="component" value="Unassembled WGS sequence"/>
</dbReference>
<accession>A0A5E4PRB5</accession>
<dbReference type="EMBL" id="FZQP02000226">
    <property type="protein sequence ID" value="VVC87932.1"/>
    <property type="molecule type" value="Genomic_DNA"/>
</dbReference>
<keyword evidence="1" id="KW-0812">Transmembrane</keyword>
<evidence type="ECO:0000256" key="1">
    <source>
        <dbReference type="SAM" id="Phobius"/>
    </source>
</evidence>
<feature type="transmembrane region" description="Helical" evidence="1">
    <location>
        <begin position="23"/>
        <end position="39"/>
    </location>
</feature>
<keyword evidence="1" id="KW-1133">Transmembrane helix</keyword>
<protein>
    <submittedName>
        <fullName evidence="2">Uncharacterized protein</fullName>
    </submittedName>
</protein>
<sequence>MCDIKITVPANYFLRLFVDFCKIQLYLHALVLFVYLSLLKSSPILICKLNAVIISENIL</sequence>
<evidence type="ECO:0000313" key="3">
    <source>
        <dbReference type="Proteomes" id="UP000324832"/>
    </source>
</evidence>
<dbReference type="AlphaFoldDB" id="A0A5E4PRB5"/>
<keyword evidence="3" id="KW-1185">Reference proteome</keyword>
<organism evidence="2 3">
    <name type="scientific">Leptidea sinapis</name>
    <dbReference type="NCBI Taxonomy" id="189913"/>
    <lineage>
        <taxon>Eukaryota</taxon>
        <taxon>Metazoa</taxon>
        <taxon>Ecdysozoa</taxon>
        <taxon>Arthropoda</taxon>
        <taxon>Hexapoda</taxon>
        <taxon>Insecta</taxon>
        <taxon>Pterygota</taxon>
        <taxon>Neoptera</taxon>
        <taxon>Endopterygota</taxon>
        <taxon>Lepidoptera</taxon>
        <taxon>Glossata</taxon>
        <taxon>Ditrysia</taxon>
        <taxon>Papilionoidea</taxon>
        <taxon>Pieridae</taxon>
        <taxon>Dismorphiinae</taxon>
        <taxon>Leptidea</taxon>
    </lineage>
</organism>
<proteinExistence type="predicted"/>
<name>A0A5E4PRB5_9NEOP</name>
<evidence type="ECO:0000313" key="2">
    <source>
        <dbReference type="EMBL" id="VVC87932.1"/>
    </source>
</evidence>
<gene>
    <name evidence="2" type="ORF">LSINAPIS_LOCUS1429</name>
</gene>
<reference evidence="2 3" key="1">
    <citation type="submission" date="2017-07" db="EMBL/GenBank/DDBJ databases">
        <authorList>
            <person name="Talla V."/>
            <person name="Backstrom N."/>
        </authorList>
    </citation>
    <scope>NUCLEOTIDE SEQUENCE [LARGE SCALE GENOMIC DNA]</scope>
</reference>
<keyword evidence="1" id="KW-0472">Membrane</keyword>